<reference evidence="3" key="2">
    <citation type="submission" date="2020-11" db="EMBL/GenBank/DDBJ databases">
        <authorList>
            <consortium name="DOE Joint Genome Institute"/>
            <person name="Kuo A."/>
            <person name="Miyauchi S."/>
            <person name="Kiss E."/>
            <person name="Drula E."/>
            <person name="Kohler A."/>
            <person name="Sanchez-Garcia M."/>
            <person name="Andreopoulos B."/>
            <person name="Barry K.W."/>
            <person name="Bonito G."/>
            <person name="Buee M."/>
            <person name="Carver A."/>
            <person name="Chen C."/>
            <person name="Cichocki N."/>
            <person name="Clum A."/>
            <person name="Culley D."/>
            <person name="Crous P.W."/>
            <person name="Fauchery L."/>
            <person name="Girlanda M."/>
            <person name="Hayes R."/>
            <person name="Keri Z."/>
            <person name="Labutti K."/>
            <person name="Lipzen A."/>
            <person name="Lombard V."/>
            <person name="Magnuson J."/>
            <person name="Maillard F."/>
            <person name="Morin E."/>
            <person name="Murat C."/>
            <person name="Nolan M."/>
            <person name="Ohm R."/>
            <person name="Pangilinan J."/>
            <person name="Pereira M."/>
            <person name="Perotto S."/>
            <person name="Peter M."/>
            <person name="Riley R."/>
            <person name="Sitrit Y."/>
            <person name="Stielow B."/>
            <person name="Szollosi G."/>
            <person name="Zifcakova L."/>
            <person name="Stursova M."/>
            <person name="Spatafora J.W."/>
            <person name="Tedersoo L."/>
            <person name="Vaario L.-M."/>
            <person name="Yamada A."/>
            <person name="Yan M."/>
            <person name="Wang P."/>
            <person name="Xu J."/>
            <person name="Bruns T."/>
            <person name="Baldrian P."/>
            <person name="Vilgalys R."/>
            <person name="Henrissat B."/>
            <person name="Grigoriev I.V."/>
            <person name="Hibbett D."/>
            <person name="Nagy L.G."/>
            <person name="Martin F.M."/>
        </authorList>
    </citation>
    <scope>NUCLEOTIDE SEQUENCE</scope>
    <source>
        <strain evidence="3">UH-Tt-Lm1</strain>
    </source>
</reference>
<dbReference type="Pfam" id="PF07883">
    <property type="entry name" value="Cupin_2"/>
    <property type="match status" value="1"/>
</dbReference>
<dbReference type="Proteomes" id="UP000736335">
    <property type="component" value="Unassembled WGS sequence"/>
</dbReference>
<organism evidence="3 4">
    <name type="scientific">Thelephora terrestris</name>
    <dbReference type="NCBI Taxonomy" id="56493"/>
    <lineage>
        <taxon>Eukaryota</taxon>
        <taxon>Fungi</taxon>
        <taxon>Dikarya</taxon>
        <taxon>Basidiomycota</taxon>
        <taxon>Agaricomycotina</taxon>
        <taxon>Agaricomycetes</taxon>
        <taxon>Thelephorales</taxon>
        <taxon>Thelephoraceae</taxon>
        <taxon>Thelephora</taxon>
    </lineage>
</organism>
<feature type="domain" description="Cupin type-2" evidence="2">
    <location>
        <begin position="50"/>
        <end position="118"/>
    </location>
</feature>
<evidence type="ECO:0000259" key="2">
    <source>
        <dbReference type="Pfam" id="PF07883"/>
    </source>
</evidence>
<gene>
    <name evidence="3" type="ORF">BJ322DRAFT_787596</name>
</gene>
<comment type="caution">
    <text evidence="3">The sequence shown here is derived from an EMBL/GenBank/DDBJ whole genome shotgun (WGS) entry which is preliminary data.</text>
</comment>
<feature type="region of interest" description="Disordered" evidence="1">
    <location>
        <begin position="1"/>
        <end position="23"/>
    </location>
</feature>
<dbReference type="InterPro" id="IPR014710">
    <property type="entry name" value="RmlC-like_jellyroll"/>
</dbReference>
<dbReference type="CDD" id="cd02224">
    <property type="entry name" value="cupin_SPO2919-like"/>
    <property type="match status" value="1"/>
</dbReference>
<dbReference type="EMBL" id="WIUZ02000006">
    <property type="protein sequence ID" value="KAF9786437.1"/>
    <property type="molecule type" value="Genomic_DNA"/>
</dbReference>
<sequence length="174" mass="19420">MTSKPYLVRTSDPEHRAEPGSHPLDPKVFKYRLNLGDKCGLTQAGVHINTVPPNNISTVPHWHSNEDEWFYIIKAGEGARIVLYEDGKANEPREEEVKTGDFLGFPAATKVGHVFKTGADEIVYLVGGSRKEVEVVHYPVIKAKAVIDRSSGPVYWGVKEENILVPDFPVKKKE</sequence>
<feature type="compositionally biased region" description="Basic and acidic residues" evidence="1">
    <location>
        <begin position="11"/>
        <end position="23"/>
    </location>
</feature>
<protein>
    <recommendedName>
        <fullName evidence="2">Cupin type-2 domain-containing protein</fullName>
    </recommendedName>
</protein>
<dbReference type="AlphaFoldDB" id="A0A9P6HGF8"/>
<dbReference type="OrthoDB" id="10263073at2759"/>
<evidence type="ECO:0000256" key="1">
    <source>
        <dbReference type="SAM" id="MobiDB-lite"/>
    </source>
</evidence>
<evidence type="ECO:0000313" key="3">
    <source>
        <dbReference type="EMBL" id="KAF9786437.1"/>
    </source>
</evidence>
<name>A0A9P6HGF8_9AGAM</name>
<dbReference type="InterPro" id="IPR011051">
    <property type="entry name" value="RmlC_Cupin_sf"/>
</dbReference>
<dbReference type="InterPro" id="IPR013096">
    <property type="entry name" value="Cupin_2"/>
</dbReference>
<evidence type="ECO:0000313" key="4">
    <source>
        <dbReference type="Proteomes" id="UP000736335"/>
    </source>
</evidence>
<accession>A0A9P6HGF8</accession>
<proteinExistence type="predicted"/>
<keyword evidence="4" id="KW-1185">Reference proteome</keyword>
<dbReference type="SUPFAM" id="SSF51182">
    <property type="entry name" value="RmlC-like cupins"/>
    <property type="match status" value="1"/>
</dbReference>
<reference evidence="3" key="1">
    <citation type="journal article" date="2020" name="Nat. Commun.">
        <title>Large-scale genome sequencing of mycorrhizal fungi provides insights into the early evolution of symbiotic traits.</title>
        <authorList>
            <person name="Miyauchi S."/>
            <person name="Kiss E."/>
            <person name="Kuo A."/>
            <person name="Drula E."/>
            <person name="Kohler A."/>
            <person name="Sanchez-Garcia M."/>
            <person name="Morin E."/>
            <person name="Andreopoulos B."/>
            <person name="Barry K.W."/>
            <person name="Bonito G."/>
            <person name="Buee M."/>
            <person name="Carver A."/>
            <person name="Chen C."/>
            <person name="Cichocki N."/>
            <person name="Clum A."/>
            <person name="Culley D."/>
            <person name="Crous P.W."/>
            <person name="Fauchery L."/>
            <person name="Girlanda M."/>
            <person name="Hayes R.D."/>
            <person name="Keri Z."/>
            <person name="LaButti K."/>
            <person name="Lipzen A."/>
            <person name="Lombard V."/>
            <person name="Magnuson J."/>
            <person name="Maillard F."/>
            <person name="Murat C."/>
            <person name="Nolan M."/>
            <person name="Ohm R.A."/>
            <person name="Pangilinan J."/>
            <person name="Pereira M.F."/>
            <person name="Perotto S."/>
            <person name="Peter M."/>
            <person name="Pfister S."/>
            <person name="Riley R."/>
            <person name="Sitrit Y."/>
            <person name="Stielow J.B."/>
            <person name="Szollosi G."/>
            <person name="Zifcakova L."/>
            <person name="Stursova M."/>
            <person name="Spatafora J.W."/>
            <person name="Tedersoo L."/>
            <person name="Vaario L.M."/>
            <person name="Yamada A."/>
            <person name="Yan M."/>
            <person name="Wang P."/>
            <person name="Xu J."/>
            <person name="Bruns T."/>
            <person name="Baldrian P."/>
            <person name="Vilgalys R."/>
            <person name="Dunand C."/>
            <person name="Henrissat B."/>
            <person name="Grigoriev I.V."/>
            <person name="Hibbett D."/>
            <person name="Nagy L.G."/>
            <person name="Martin F.M."/>
        </authorList>
    </citation>
    <scope>NUCLEOTIDE SEQUENCE</scope>
    <source>
        <strain evidence="3">UH-Tt-Lm1</strain>
    </source>
</reference>
<dbReference type="Gene3D" id="2.60.120.10">
    <property type="entry name" value="Jelly Rolls"/>
    <property type="match status" value="1"/>
</dbReference>